<keyword evidence="7 10" id="KW-0472">Membrane</keyword>
<protein>
    <recommendedName>
        <fullName evidence="3 9">Flagellar biosynthetic protein FliR</fullName>
    </recommendedName>
</protein>
<dbReference type="PANTHER" id="PTHR30065">
    <property type="entry name" value="FLAGELLAR BIOSYNTHETIC PROTEIN FLIR"/>
    <property type="match status" value="1"/>
</dbReference>
<keyword evidence="8 10" id="KW-0975">Bacterial flagellum</keyword>
<evidence type="ECO:0000256" key="2">
    <source>
        <dbReference type="ARBA" id="ARBA00009772"/>
    </source>
</evidence>
<feature type="transmembrane region" description="Helical" evidence="10">
    <location>
        <begin position="177"/>
        <end position="201"/>
    </location>
</feature>
<feature type="transmembrane region" description="Helical" evidence="10">
    <location>
        <begin position="44"/>
        <end position="72"/>
    </location>
</feature>
<dbReference type="STRING" id="490188.SAMN04488068_0141"/>
<keyword evidence="12" id="KW-1185">Reference proteome</keyword>
<keyword evidence="11" id="KW-0282">Flagellum</keyword>
<proteinExistence type="inferred from homology"/>
<dbReference type="RefSeq" id="WP_072892722.1">
    <property type="nucleotide sequence ID" value="NZ_FQWZ01000001.1"/>
</dbReference>
<accession>A0A1M5JQC5</accession>
<evidence type="ECO:0000256" key="1">
    <source>
        <dbReference type="ARBA" id="ARBA00002578"/>
    </source>
</evidence>
<feature type="transmembrane region" description="Helical" evidence="10">
    <location>
        <begin position="78"/>
        <end position="99"/>
    </location>
</feature>
<dbReference type="GO" id="GO:0005886">
    <property type="term" value="C:plasma membrane"/>
    <property type="evidence" value="ECO:0007669"/>
    <property type="project" value="UniProtKB-SubCell"/>
</dbReference>
<comment type="subcellular location">
    <subcellularLocation>
        <location evidence="10">Cell membrane</location>
        <topology evidence="10">Multi-pass membrane protein</topology>
    </subcellularLocation>
    <subcellularLocation>
        <location evidence="10">Bacterial flagellum basal body</location>
    </subcellularLocation>
</comment>
<comment type="similarity">
    <text evidence="2 10">Belongs to the FliR/MopE/SpaR family.</text>
</comment>
<dbReference type="Proteomes" id="UP000199758">
    <property type="component" value="Unassembled WGS sequence"/>
</dbReference>
<feature type="transmembrane region" description="Helical" evidence="10">
    <location>
        <begin position="213"/>
        <end position="231"/>
    </location>
</feature>
<gene>
    <name evidence="11" type="ORF">SAMN04488068_0141</name>
</gene>
<comment type="function">
    <text evidence="1 10">Role in flagellar biosynthesis.</text>
</comment>
<evidence type="ECO:0000256" key="10">
    <source>
        <dbReference type="RuleBase" id="RU362071"/>
    </source>
</evidence>
<dbReference type="NCBIfam" id="TIGR01400">
    <property type="entry name" value="fliR"/>
    <property type="match status" value="1"/>
</dbReference>
<keyword evidence="11" id="KW-0969">Cilium</keyword>
<keyword evidence="4 10" id="KW-1003">Cell membrane</keyword>
<evidence type="ECO:0000256" key="5">
    <source>
        <dbReference type="ARBA" id="ARBA00022692"/>
    </source>
</evidence>
<evidence type="ECO:0000313" key="12">
    <source>
        <dbReference type="Proteomes" id="UP000199758"/>
    </source>
</evidence>
<evidence type="ECO:0000256" key="6">
    <source>
        <dbReference type="ARBA" id="ARBA00022989"/>
    </source>
</evidence>
<evidence type="ECO:0000256" key="4">
    <source>
        <dbReference type="ARBA" id="ARBA00022475"/>
    </source>
</evidence>
<reference evidence="11 12" key="1">
    <citation type="submission" date="2016-11" db="EMBL/GenBank/DDBJ databases">
        <authorList>
            <person name="Jaros S."/>
            <person name="Januszkiewicz K."/>
            <person name="Wedrychowicz H."/>
        </authorList>
    </citation>
    <scope>NUCLEOTIDE SEQUENCE [LARGE SCALE GENOMIC DNA]</scope>
    <source>
        <strain evidence="11 12">CGMCC 1.7049</strain>
    </source>
</reference>
<dbReference type="EMBL" id="FQWZ01000001">
    <property type="protein sequence ID" value="SHG42782.1"/>
    <property type="molecule type" value="Genomic_DNA"/>
</dbReference>
<feature type="transmembrane region" description="Helical" evidence="10">
    <location>
        <begin position="12"/>
        <end position="32"/>
    </location>
</feature>
<dbReference type="PRINTS" id="PR00953">
    <property type="entry name" value="TYPE3IMRPROT"/>
</dbReference>
<dbReference type="GO" id="GO:0006605">
    <property type="term" value="P:protein targeting"/>
    <property type="evidence" value="ECO:0007669"/>
    <property type="project" value="UniProtKB-UniRule"/>
</dbReference>
<dbReference type="AlphaFoldDB" id="A0A1M5JQC5"/>
<keyword evidence="5 10" id="KW-0812">Transmembrane</keyword>
<dbReference type="InterPro" id="IPR002010">
    <property type="entry name" value="T3SS_IM_R"/>
</dbReference>
<name>A0A1M5JQC5_9GAMM</name>
<evidence type="ECO:0000256" key="7">
    <source>
        <dbReference type="ARBA" id="ARBA00023136"/>
    </source>
</evidence>
<dbReference type="GO" id="GO:0009425">
    <property type="term" value="C:bacterial-type flagellum basal body"/>
    <property type="evidence" value="ECO:0007669"/>
    <property type="project" value="UniProtKB-SubCell"/>
</dbReference>
<evidence type="ECO:0000256" key="8">
    <source>
        <dbReference type="ARBA" id="ARBA00023143"/>
    </source>
</evidence>
<keyword evidence="6 10" id="KW-1133">Transmembrane helix</keyword>
<feature type="transmembrane region" description="Helical" evidence="10">
    <location>
        <begin position="120"/>
        <end position="140"/>
    </location>
</feature>
<organism evidence="11 12">
    <name type="scientific">Hydrocarboniphaga daqingensis</name>
    <dbReference type="NCBI Taxonomy" id="490188"/>
    <lineage>
        <taxon>Bacteria</taxon>
        <taxon>Pseudomonadati</taxon>
        <taxon>Pseudomonadota</taxon>
        <taxon>Gammaproteobacteria</taxon>
        <taxon>Nevskiales</taxon>
        <taxon>Nevskiaceae</taxon>
        <taxon>Hydrocarboniphaga</taxon>
    </lineage>
</organism>
<dbReference type="GO" id="GO:0044780">
    <property type="term" value="P:bacterial-type flagellum assembly"/>
    <property type="evidence" value="ECO:0007669"/>
    <property type="project" value="UniProtKB-UniRule"/>
</dbReference>
<dbReference type="InterPro" id="IPR006303">
    <property type="entry name" value="FliR"/>
</dbReference>
<evidence type="ECO:0000256" key="9">
    <source>
        <dbReference type="NCBIfam" id="TIGR01400"/>
    </source>
</evidence>
<dbReference type="Pfam" id="PF01311">
    <property type="entry name" value="Bac_export_1"/>
    <property type="match status" value="1"/>
</dbReference>
<sequence>MDISDAQLQAWIQVALFPLARIGGVLISAPVIGDKSSPGRVRLMFALVLTMIVVPLLPDMPVLPAFTAAWWLRMAQETLLGIMLGFVLKLVFEAVVLGGELIGNSMGLGFARMADPIRGADVPVIGNFLRLLATLLFLALDGHLRLIELLTTSFKVAPDASVLLGPRSFQTMAESGVTMFAAGLSLALPTMSALLLVNLAFGVMSRSAPTLNGLSVGFPLSLAAGLVLMQIDLPSLRLVFGAQLEQAWMFMAQMAGIGALP</sequence>
<evidence type="ECO:0000313" key="11">
    <source>
        <dbReference type="EMBL" id="SHG42782.1"/>
    </source>
</evidence>
<evidence type="ECO:0000256" key="3">
    <source>
        <dbReference type="ARBA" id="ARBA00021717"/>
    </source>
</evidence>
<dbReference type="PANTHER" id="PTHR30065:SF8">
    <property type="entry name" value="FLAGELLAR BIOSYNTHETIC PROTEIN FLIR"/>
    <property type="match status" value="1"/>
</dbReference>
<keyword evidence="11" id="KW-0966">Cell projection</keyword>
<dbReference type="OrthoDB" id="9797790at2"/>